<gene>
    <name evidence="1" type="ORF">J2Z66_006056</name>
</gene>
<organism evidence="1 2">
    <name type="scientific">Paenibacillus eucommiae</name>
    <dbReference type="NCBI Taxonomy" id="1355755"/>
    <lineage>
        <taxon>Bacteria</taxon>
        <taxon>Bacillati</taxon>
        <taxon>Bacillota</taxon>
        <taxon>Bacilli</taxon>
        <taxon>Bacillales</taxon>
        <taxon>Paenibacillaceae</taxon>
        <taxon>Paenibacillus</taxon>
    </lineage>
</organism>
<sequence length="112" mass="12208">MSSFGDCAAFSDKVDVSVANFLKKEVSDIIVAPGYDDEALTQLKKKKNGTYLILEVDPDYIDRAAQSGVRYLVQAGNSLRDDQVIEAANEYGIVMAYAGIRLFIINSCSTTS</sequence>
<dbReference type="PANTHER" id="PTHR11692">
    <property type="entry name" value="BIFUNCTIONAL PURINE BIOSYNTHESIS PROTEIN PURH"/>
    <property type="match status" value="1"/>
</dbReference>
<dbReference type="Pfam" id="PF01808">
    <property type="entry name" value="AICARFT_IMPCHas"/>
    <property type="match status" value="1"/>
</dbReference>
<reference evidence="1 2" key="1">
    <citation type="submission" date="2021-03" db="EMBL/GenBank/DDBJ databases">
        <title>Genomic Encyclopedia of Type Strains, Phase IV (KMG-IV): sequencing the most valuable type-strain genomes for metagenomic binning, comparative biology and taxonomic classification.</title>
        <authorList>
            <person name="Goeker M."/>
        </authorList>
    </citation>
    <scope>NUCLEOTIDE SEQUENCE [LARGE SCALE GENOMIC DNA]</scope>
    <source>
        <strain evidence="1 2">DSM 26048</strain>
    </source>
</reference>
<dbReference type="Proteomes" id="UP001519287">
    <property type="component" value="Unassembled WGS sequence"/>
</dbReference>
<accession>A0ABS4J559</accession>
<name>A0ABS4J559_9BACL</name>
<comment type="caution">
    <text evidence="1">The sequence shown here is derived from an EMBL/GenBank/DDBJ whole genome shotgun (WGS) entry which is preliminary data.</text>
</comment>
<evidence type="ECO:0000313" key="1">
    <source>
        <dbReference type="EMBL" id="MBP1994420.1"/>
    </source>
</evidence>
<proteinExistence type="predicted"/>
<dbReference type="Gene3D" id="3.40.140.20">
    <property type="match status" value="2"/>
</dbReference>
<protein>
    <submittedName>
        <fullName evidence="1">AICAR transformylase/IMP cyclohydrolase PurH</fullName>
    </submittedName>
</protein>
<dbReference type="SUPFAM" id="SSF53927">
    <property type="entry name" value="Cytidine deaminase-like"/>
    <property type="match status" value="2"/>
</dbReference>
<dbReference type="InterPro" id="IPR002695">
    <property type="entry name" value="PurH-like"/>
</dbReference>
<dbReference type="InterPro" id="IPR024051">
    <property type="entry name" value="AICAR_Tfase_dup_dom_sf"/>
</dbReference>
<evidence type="ECO:0000313" key="2">
    <source>
        <dbReference type="Proteomes" id="UP001519287"/>
    </source>
</evidence>
<dbReference type="InterPro" id="IPR016193">
    <property type="entry name" value="Cytidine_deaminase-like"/>
</dbReference>
<dbReference type="PANTHER" id="PTHR11692:SF0">
    <property type="entry name" value="BIFUNCTIONAL PURINE BIOSYNTHESIS PROTEIN ATIC"/>
    <property type="match status" value="1"/>
</dbReference>
<dbReference type="EMBL" id="JAGGLB010000025">
    <property type="protein sequence ID" value="MBP1994420.1"/>
    <property type="molecule type" value="Genomic_DNA"/>
</dbReference>
<keyword evidence="2" id="KW-1185">Reference proteome</keyword>